<evidence type="ECO:0000313" key="2">
    <source>
        <dbReference type="Proteomes" id="UP000593567"/>
    </source>
</evidence>
<dbReference type="PANTHER" id="PTHR46919:SF2">
    <property type="entry name" value="SACSIN"/>
    <property type="match status" value="1"/>
</dbReference>
<protein>
    <submittedName>
        <fullName evidence="1">SACS</fullName>
    </submittedName>
</protein>
<evidence type="ECO:0000313" key="1">
    <source>
        <dbReference type="EMBL" id="KAF6033062.1"/>
    </source>
</evidence>
<dbReference type="Gene3D" id="1.20.120.330">
    <property type="entry name" value="Nucleotidyltransferases domain 2"/>
    <property type="match status" value="1"/>
</dbReference>
<dbReference type="SUPFAM" id="SSF81593">
    <property type="entry name" value="Nucleotidyltransferase substrate binding subunit/domain"/>
    <property type="match status" value="1"/>
</dbReference>
<gene>
    <name evidence="1" type="ORF">EB796_008643</name>
</gene>
<dbReference type="Proteomes" id="UP000593567">
    <property type="component" value="Unassembled WGS sequence"/>
</dbReference>
<proteinExistence type="predicted"/>
<name>A0A7J7K358_BUGNE</name>
<keyword evidence="2" id="KW-1185">Reference proteome</keyword>
<dbReference type="OrthoDB" id="6160218at2759"/>
<accession>A0A7J7K358</accession>
<dbReference type="EMBL" id="VXIV02001458">
    <property type="protein sequence ID" value="KAF6033062.1"/>
    <property type="molecule type" value="Genomic_DNA"/>
</dbReference>
<organism evidence="1 2">
    <name type="scientific">Bugula neritina</name>
    <name type="common">Brown bryozoan</name>
    <name type="synonym">Sertularia neritina</name>
    <dbReference type="NCBI Taxonomy" id="10212"/>
    <lineage>
        <taxon>Eukaryota</taxon>
        <taxon>Metazoa</taxon>
        <taxon>Spiralia</taxon>
        <taxon>Lophotrochozoa</taxon>
        <taxon>Bryozoa</taxon>
        <taxon>Gymnolaemata</taxon>
        <taxon>Cheilostomatida</taxon>
        <taxon>Flustrina</taxon>
        <taxon>Buguloidea</taxon>
        <taxon>Bugulidae</taxon>
        <taxon>Bugula</taxon>
    </lineage>
</organism>
<dbReference type="InterPro" id="IPR036869">
    <property type="entry name" value="J_dom_sf"/>
</dbReference>
<reference evidence="1" key="1">
    <citation type="submission" date="2020-06" db="EMBL/GenBank/DDBJ databases">
        <title>Draft genome of Bugula neritina, a colonial animal packing powerful symbionts and potential medicines.</title>
        <authorList>
            <person name="Rayko M."/>
        </authorList>
    </citation>
    <scope>NUCLEOTIDE SEQUENCE [LARGE SCALE GENOMIC DNA]</scope>
    <source>
        <strain evidence="1">Kwan_BN1</strain>
    </source>
</reference>
<dbReference type="Gene3D" id="1.10.287.110">
    <property type="entry name" value="DnaJ domain"/>
    <property type="match status" value="1"/>
</dbReference>
<dbReference type="PANTHER" id="PTHR46919">
    <property type="entry name" value="ZINC FINGER, C3HC4 TYPE (RING FINGER) FAMILY PROTEIN"/>
    <property type="match status" value="1"/>
</dbReference>
<sequence length="1635" mass="184864">MGSDGKLQKKVEVRRLMPHSKQQQLASMQKKLLYECKLLAAGKIKPQQVTTGSLSYSMQTEDDYLKNDWFINQTFGLHGLLNAEDYKFLLSFYGEESKKFLPIAGIATKLHTKSLLSSHVYSFLPLPIKTGLPVHINGHFAIHSSRRSIWEHTSFGKWNRVLRDYIIGPAYCHLLMDFSKEVRSPADVKRWLRILPEMVKAKDEYFASLVGRVYEYMVEADLPIVPVSTQDGTISFCSPNKCLFSPAQSNQVVEAVLLKLNQKVCIYSEVGLKFKMATINKLKFINSVVVLDCLKSLDLQLPQPLSKTAFTDTATLNTMLGFILGEVASRDYGVLEGAPLCLTSDLTLRLFSTSSPVFIDSEYSSLLPELPHMFLHADVASNFSFATNQKPSGPIRSLNFAQLGELLPATAEYMDYKWTKQLWAFVKTHAIKSEITQQLSPLLHLPLVPLSDGRVVSLKDASQILSMAEASKNMQTVTEAMGVLRLNPTLLSDEKLTKSDISHLSTPFMLNGALPSSFLKAIDMDNSCNVQNVKMEHAEILLQYLNLDHEAIKSDVDLQKTTMSLPIFEDVDGIYKSLKDNSGVILDSCIPTHGVAQWMEKSHCILLKEKTVYNTLYEAIGLEKKNAVEVYLDDIFPSFQQFDAELRLAHLASIRTSVLPLLEAYADSATQERFWSRLQLLPCIPYKMELLPASHFKDPEVELLSLLPHLHTLPLMFADDEWLPFLRKAGLKVSITECELLQCADAVTNLTTAEFSETKAKLILETASNGTFSKETLKKLCEIKFIPQDSVPVDSTLLELSPSVIPSTQYMSLQQALMYENDKHRHVFRHCVLCWTTRTVLPNWAVLSTDLSEIAAAESQPTVADVCQHMKNLCDSLPDKISLSTFKSFRKVVHYCLDYLQNPCKCMKRKCDNCAVIKSLKHTPFICVKNRHLRVKPTQVILHMPADIDADLLYPYVFNRPTDMAKYDDLLHYIGAASTPSPDLYAEILHSLWLDFGSSHTLQTNDKQTASLAVYGLFTSLCQQGQRLTMQPLCLPSDKALMSLSTELVVPDSESLVKTIKDRGYQYMCSLSSCSLTKPAKELIFYLPEAVRPKLLSQLVKEQVVVNTPCDLSLDCPFYGTYEARLHSDKFKQALWLISRVSENKRDEFSNDLGRLKLVEVTCFHHLYGYLSEQGRTLENSMIEKITHVENTLGSAKLYIQHSLVNEVAAAIKSIVCYNENYYIDSGAIVDLLNCASEEDIDQYLIEQGLNTREDDMSRPKPGTIISKDVRDLFLYNPDMVFQPKEYVGYAMKNGEDLIYAKVIRETEQGEGEEIKPILRVYDIDTGRGYPVQVNSTDLFKESRRQSFDECRQIMISNKKSPAHSAKQGNAIVEEAKRTVTKLLNEVYSDPTLWKQRDKVKKMLLLKWHPDKAGDSILANEVFKHLKSEIDRVEEKYSLSDDEDSVEEQVYEWEEVDANHKPPATKKDQTDQLADSESAAMKGDIEAAQPWLKQAEYDLVTAQHLIDANTGYEWAAHICCEVIRKLMVGTIIAKQDITTELESTRLNTKLFETIRRIPNAPSDQLAVHLMELNKLKVDETTTRQPGTFLRNAIPSQVFDREICMKVKNLTIAIKSLLSEFLNNSQPMTDANTSKD</sequence>
<comment type="caution">
    <text evidence="1">The sequence shown here is derived from an EMBL/GenBank/DDBJ whole genome shotgun (WGS) entry which is preliminary data.</text>
</comment>